<dbReference type="AlphaFoldDB" id="A0A5J4S7V3"/>
<dbReference type="EMBL" id="SNRY01000341">
    <property type="protein sequence ID" value="KAA6342167.1"/>
    <property type="molecule type" value="Genomic_DNA"/>
</dbReference>
<reference evidence="1" key="1">
    <citation type="submission" date="2019-03" db="EMBL/GenBank/DDBJ databases">
        <title>Single cell metagenomics reveals metabolic interactions within the superorganism composed of flagellate Streblomastix strix and complex community of Bacteroidetes bacteria on its surface.</title>
        <authorList>
            <person name="Treitli S.C."/>
            <person name="Kolisko M."/>
            <person name="Husnik F."/>
            <person name="Keeling P."/>
            <person name="Hampl V."/>
        </authorList>
    </citation>
    <scope>NUCLEOTIDE SEQUENCE</scope>
    <source>
        <strain evidence="1">STM</strain>
    </source>
</reference>
<name>A0A5J4S7V3_9ZZZZ</name>
<organism evidence="1">
    <name type="scientific">termite gut metagenome</name>
    <dbReference type="NCBI Taxonomy" id="433724"/>
    <lineage>
        <taxon>unclassified sequences</taxon>
        <taxon>metagenomes</taxon>
        <taxon>organismal metagenomes</taxon>
    </lineage>
</organism>
<sequence length="86" mass="10351">MENHTNTWKIVVYRIKKYCIYDCLCNTQHFINAAIYTVAFQYSFRLFIYFVGNKADTDMCLYSSRGKVEHYLQRPFGYAEGFLHWP</sequence>
<evidence type="ECO:0000313" key="1">
    <source>
        <dbReference type="EMBL" id="KAA6342167.1"/>
    </source>
</evidence>
<protein>
    <submittedName>
        <fullName evidence="1">Uncharacterized protein</fullName>
    </submittedName>
</protein>
<proteinExistence type="predicted"/>
<comment type="caution">
    <text evidence="1">The sequence shown here is derived from an EMBL/GenBank/DDBJ whole genome shotgun (WGS) entry which is preliminary data.</text>
</comment>
<gene>
    <name evidence="1" type="ORF">EZS27_010065</name>
</gene>
<accession>A0A5J4S7V3</accession>